<organism evidence="3 4">
    <name type="scientific">Pseudohoeflea suaedae</name>
    <dbReference type="NCBI Taxonomy" id="877384"/>
    <lineage>
        <taxon>Bacteria</taxon>
        <taxon>Pseudomonadati</taxon>
        <taxon>Pseudomonadota</taxon>
        <taxon>Alphaproteobacteria</taxon>
        <taxon>Hyphomicrobiales</taxon>
        <taxon>Rhizobiaceae</taxon>
        <taxon>Pseudohoeflea</taxon>
    </lineage>
</organism>
<proteinExistence type="predicted"/>
<protein>
    <recommendedName>
        <fullName evidence="5">DUF680 domain-containing protein</fullName>
    </recommendedName>
</protein>
<dbReference type="RefSeq" id="WP_133285301.1">
    <property type="nucleotide sequence ID" value="NZ_SMSI01000003.1"/>
</dbReference>
<feature type="region of interest" description="Disordered" evidence="1">
    <location>
        <begin position="58"/>
        <end position="77"/>
    </location>
</feature>
<evidence type="ECO:0000313" key="4">
    <source>
        <dbReference type="Proteomes" id="UP000295131"/>
    </source>
</evidence>
<feature type="chain" id="PRO_5020713758" description="DUF680 domain-containing protein" evidence="2">
    <location>
        <begin position="24"/>
        <end position="77"/>
    </location>
</feature>
<comment type="caution">
    <text evidence="3">The sequence shown here is derived from an EMBL/GenBank/DDBJ whole genome shotgun (WGS) entry which is preliminary data.</text>
</comment>
<keyword evidence="2" id="KW-0732">Signal</keyword>
<sequence length="77" mass="7574">MKNIIAAMIATLTIATAAAPAVAAETKAPATAACEQVAKGQTADVDCTVTNTIARDPADQGSAYPSAPTSIGGGVWL</sequence>
<feature type="signal peptide" evidence="2">
    <location>
        <begin position="1"/>
        <end position="23"/>
    </location>
</feature>
<evidence type="ECO:0000256" key="2">
    <source>
        <dbReference type="SAM" id="SignalP"/>
    </source>
</evidence>
<gene>
    <name evidence="3" type="ORF">E2A64_14960</name>
</gene>
<name>A0A4R5PIF8_9HYPH</name>
<evidence type="ECO:0008006" key="5">
    <source>
        <dbReference type="Google" id="ProtNLM"/>
    </source>
</evidence>
<keyword evidence="4" id="KW-1185">Reference proteome</keyword>
<dbReference type="EMBL" id="SMSI01000003">
    <property type="protein sequence ID" value="TDH35016.1"/>
    <property type="molecule type" value="Genomic_DNA"/>
</dbReference>
<dbReference type="AlphaFoldDB" id="A0A4R5PIF8"/>
<evidence type="ECO:0000313" key="3">
    <source>
        <dbReference type="EMBL" id="TDH35016.1"/>
    </source>
</evidence>
<reference evidence="3 4" key="1">
    <citation type="journal article" date="2013" name="Int. J. Syst. Evol. Microbiol.">
        <title>Hoeflea suaedae sp. nov., an endophytic bacterium isolated from the root of the halophyte Suaeda maritima.</title>
        <authorList>
            <person name="Chung E.J."/>
            <person name="Park J.A."/>
            <person name="Pramanik P."/>
            <person name="Bibi F."/>
            <person name="Jeon C.O."/>
            <person name="Chung Y.R."/>
        </authorList>
    </citation>
    <scope>NUCLEOTIDE SEQUENCE [LARGE SCALE GENOMIC DNA]</scope>
    <source>
        <strain evidence="3 4">YC6898</strain>
    </source>
</reference>
<dbReference type="Proteomes" id="UP000295131">
    <property type="component" value="Unassembled WGS sequence"/>
</dbReference>
<evidence type="ECO:0000256" key="1">
    <source>
        <dbReference type="SAM" id="MobiDB-lite"/>
    </source>
</evidence>
<accession>A0A4R5PIF8</accession>